<dbReference type="Proteomes" id="UP000663862">
    <property type="component" value="Unassembled WGS sequence"/>
</dbReference>
<dbReference type="AlphaFoldDB" id="A0A819YX75"/>
<evidence type="ECO:0000256" key="1">
    <source>
        <dbReference type="SAM" id="MobiDB-lite"/>
    </source>
</evidence>
<evidence type="ECO:0000313" key="5">
    <source>
        <dbReference type="EMBL" id="CAF4389559.1"/>
    </source>
</evidence>
<dbReference type="EMBL" id="CAJOBO010000185">
    <property type="protein sequence ID" value="CAF4155560.1"/>
    <property type="molecule type" value="Genomic_DNA"/>
</dbReference>
<sequence length="107" mass="12560">MADSSSSSIDSPKINSEQSVPMCDIEKLSPNEKTDSKPVTNRKMTFKRKVIPEQHRTLTSKLLNMKQIIHEEYLVREQINRIRLEKQYIQTLLNTLHAFHSYDNMQN</sequence>
<protein>
    <submittedName>
        <fullName evidence="4">Uncharacterized protein</fullName>
    </submittedName>
</protein>
<feature type="region of interest" description="Disordered" evidence="1">
    <location>
        <begin position="1"/>
        <end position="43"/>
    </location>
</feature>
<accession>A0A819YX75</accession>
<dbReference type="Proteomes" id="UP000663833">
    <property type="component" value="Unassembled WGS sequence"/>
</dbReference>
<reference evidence="4" key="1">
    <citation type="submission" date="2021-02" db="EMBL/GenBank/DDBJ databases">
        <authorList>
            <person name="Nowell W R."/>
        </authorList>
    </citation>
    <scope>NUCLEOTIDE SEQUENCE</scope>
</reference>
<dbReference type="Proteomes" id="UP000663851">
    <property type="component" value="Unassembled WGS sequence"/>
</dbReference>
<proteinExistence type="predicted"/>
<organism evidence="4 6">
    <name type="scientific">Rotaria socialis</name>
    <dbReference type="NCBI Taxonomy" id="392032"/>
    <lineage>
        <taxon>Eukaryota</taxon>
        <taxon>Metazoa</taxon>
        <taxon>Spiralia</taxon>
        <taxon>Gnathifera</taxon>
        <taxon>Rotifera</taxon>
        <taxon>Eurotatoria</taxon>
        <taxon>Bdelloidea</taxon>
        <taxon>Philodinida</taxon>
        <taxon>Philodinidae</taxon>
        <taxon>Rotaria</taxon>
    </lineage>
</organism>
<dbReference type="Proteomes" id="UP000663869">
    <property type="component" value="Unassembled WGS sequence"/>
</dbReference>
<evidence type="ECO:0000313" key="2">
    <source>
        <dbReference type="EMBL" id="CAF3262900.1"/>
    </source>
</evidence>
<evidence type="ECO:0000313" key="3">
    <source>
        <dbReference type="EMBL" id="CAF3404428.1"/>
    </source>
</evidence>
<evidence type="ECO:0000313" key="4">
    <source>
        <dbReference type="EMBL" id="CAF4155560.1"/>
    </source>
</evidence>
<comment type="caution">
    <text evidence="4">The sequence shown here is derived from an EMBL/GenBank/DDBJ whole genome shotgun (WGS) entry which is preliminary data.</text>
</comment>
<evidence type="ECO:0000313" key="6">
    <source>
        <dbReference type="Proteomes" id="UP000663851"/>
    </source>
</evidence>
<dbReference type="EMBL" id="CAJNYU010001015">
    <property type="protein sequence ID" value="CAF3404428.1"/>
    <property type="molecule type" value="Genomic_DNA"/>
</dbReference>
<dbReference type="EMBL" id="CAJNYD010000459">
    <property type="protein sequence ID" value="CAF3262900.1"/>
    <property type="molecule type" value="Genomic_DNA"/>
</dbReference>
<feature type="compositionally biased region" description="Basic and acidic residues" evidence="1">
    <location>
        <begin position="24"/>
        <end position="36"/>
    </location>
</feature>
<gene>
    <name evidence="3" type="ORF">FME351_LOCUS9370</name>
    <name evidence="4" type="ORF">HFQ381_LOCUS4628</name>
    <name evidence="2" type="ORF">LUA448_LOCUS5505</name>
    <name evidence="5" type="ORF">TSG867_LOCUS12177</name>
</gene>
<dbReference type="EMBL" id="CAJOBQ010000606">
    <property type="protein sequence ID" value="CAF4389559.1"/>
    <property type="molecule type" value="Genomic_DNA"/>
</dbReference>
<feature type="compositionally biased region" description="Low complexity" evidence="1">
    <location>
        <begin position="1"/>
        <end position="11"/>
    </location>
</feature>
<name>A0A819YX75_9BILA</name>